<dbReference type="GO" id="GO:0016491">
    <property type="term" value="F:oxidoreductase activity"/>
    <property type="evidence" value="ECO:0007669"/>
    <property type="project" value="UniProtKB-KW"/>
</dbReference>
<dbReference type="PANTHER" id="PTHR48105">
    <property type="entry name" value="THIOREDOXIN REDUCTASE 1-RELATED-RELATED"/>
    <property type="match status" value="1"/>
</dbReference>
<keyword evidence="3" id="KW-0560">Oxidoreductase</keyword>
<dbReference type="PRINTS" id="PR00368">
    <property type="entry name" value="FADPNR"/>
</dbReference>
<dbReference type="Gene3D" id="3.50.50.60">
    <property type="entry name" value="FAD/NAD(P)-binding domain"/>
    <property type="match status" value="2"/>
</dbReference>
<comment type="caution">
    <text evidence="5">The sequence shown here is derived from an EMBL/GenBank/DDBJ whole genome shotgun (WGS) entry which is preliminary data.</text>
</comment>
<name>A0AAJ1EI66_RHILE</name>
<proteinExistence type="predicted"/>
<reference evidence="5" key="1">
    <citation type="submission" date="2020-04" db="EMBL/GenBank/DDBJ databases">
        <title>Global-level population genomics supports evidence of horizontal gene transfer on evolution of Rhizobia in Lentils.</title>
        <authorList>
            <person name="Gai Y."/>
            <person name="Cook D."/>
            <person name="Riely B."/>
        </authorList>
    </citation>
    <scope>NUCLEOTIDE SEQUENCE</scope>
    <source>
        <strain evidence="5">Derici101B</strain>
    </source>
</reference>
<gene>
    <name evidence="5" type="ORF">HFO42_33885</name>
</gene>
<dbReference type="InterPro" id="IPR023753">
    <property type="entry name" value="FAD/NAD-binding_dom"/>
</dbReference>
<dbReference type="RefSeq" id="WP_131661929.1">
    <property type="nucleotide sequence ID" value="NZ_JAAXDZ010000003.1"/>
</dbReference>
<dbReference type="EMBL" id="JAAXEP010000027">
    <property type="protein sequence ID" value="MBY5633010.1"/>
    <property type="molecule type" value="Genomic_DNA"/>
</dbReference>
<evidence type="ECO:0000313" key="6">
    <source>
        <dbReference type="Proteomes" id="UP000825699"/>
    </source>
</evidence>
<evidence type="ECO:0000256" key="1">
    <source>
        <dbReference type="ARBA" id="ARBA00018719"/>
    </source>
</evidence>
<dbReference type="SUPFAM" id="SSF51905">
    <property type="entry name" value="FAD/NAD(P)-binding domain"/>
    <property type="match status" value="1"/>
</dbReference>
<accession>A0AAJ1EI66</accession>
<dbReference type="SUPFAM" id="SSF51735">
    <property type="entry name" value="NAD(P)-binding Rossmann-fold domains"/>
    <property type="match status" value="1"/>
</dbReference>
<sequence length="306" mass="33549">MTTELRILDAVVVGAGPGGMTAAIYLARLNRKIAVVDSGHSRALLIPRSRNHPAFPEGIEGTELLRRMSMQLQNFAVDTVIGTVRRLRRCEARCFLVEFTGGRIWAENIVLATGLRDIFPPIDGAYDLVRSGHLRFCPICDGYEIAGRPAVVIGATERAASEARFLKSFTTDIAIATLGNTLDVTAETMDRLIDDRVTVRCERLVRCLRSEHGTVDLVLEASTVLEKVVLYSALGVRPHSQLAERLAVALDRDRRIKVGSHQETNIQGIYAVGDVVTGLNQLGVSMAQGEIAAVAIHNRLRERKND</sequence>
<dbReference type="Pfam" id="PF07992">
    <property type="entry name" value="Pyr_redox_2"/>
    <property type="match status" value="1"/>
</dbReference>
<evidence type="ECO:0000256" key="2">
    <source>
        <dbReference type="ARBA" id="ARBA00022630"/>
    </source>
</evidence>
<evidence type="ECO:0000256" key="3">
    <source>
        <dbReference type="ARBA" id="ARBA00023002"/>
    </source>
</evidence>
<dbReference type="InterPro" id="IPR036188">
    <property type="entry name" value="FAD/NAD-bd_sf"/>
</dbReference>
<dbReference type="InterPro" id="IPR036291">
    <property type="entry name" value="NAD(P)-bd_dom_sf"/>
</dbReference>
<dbReference type="AlphaFoldDB" id="A0AAJ1EI66"/>
<dbReference type="PRINTS" id="PR00469">
    <property type="entry name" value="PNDRDTASEII"/>
</dbReference>
<organism evidence="5 6">
    <name type="scientific">Rhizobium leguminosarum</name>
    <dbReference type="NCBI Taxonomy" id="384"/>
    <lineage>
        <taxon>Bacteria</taxon>
        <taxon>Pseudomonadati</taxon>
        <taxon>Pseudomonadota</taxon>
        <taxon>Alphaproteobacteria</taxon>
        <taxon>Hyphomicrobiales</taxon>
        <taxon>Rhizobiaceae</taxon>
        <taxon>Rhizobium/Agrobacterium group</taxon>
        <taxon>Rhizobium</taxon>
    </lineage>
</organism>
<dbReference type="Proteomes" id="UP000825699">
    <property type="component" value="Unassembled WGS sequence"/>
</dbReference>
<feature type="domain" description="FAD/NAD(P)-binding" evidence="4">
    <location>
        <begin position="9"/>
        <end position="289"/>
    </location>
</feature>
<evidence type="ECO:0000259" key="4">
    <source>
        <dbReference type="Pfam" id="PF07992"/>
    </source>
</evidence>
<protein>
    <recommendedName>
        <fullName evidence="1">Thioredoxin reductase</fullName>
    </recommendedName>
</protein>
<evidence type="ECO:0000313" key="5">
    <source>
        <dbReference type="EMBL" id="MBY5633010.1"/>
    </source>
</evidence>
<keyword evidence="2" id="KW-0285">Flavoprotein</keyword>
<dbReference type="InterPro" id="IPR050097">
    <property type="entry name" value="Ferredoxin-NADP_redctase_2"/>
</dbReference>